<dbReference type="EMBL" id="FOHK01000012">
    <property type="protein sequence ID" value="SET71166.1"/>
    <property type="molecule type" value="Genomic_DNA"/>
</dbReference>
<reference evidence="1 2" key="1">
    <citation type="submission" date="2016-10" db="EMBL/GenBank/DDBJ databases">
        <authorList>
            <person name="de Groot N.N."/>
        </authorList>
    </citation>
    <scope>NUCLEOTIDE SEQUENCE [LARGE SCALE GENOMIC DNA]</scope>
    <source>
        <strain evidence="1 2">DSM 19706</strain>
    </source>
</reference>
<dbReference type="Proteomes" id="UP000199308">
    <property type="component" value="Unassembled WGS sequence"/>
</dbReference>
<dbReference type="Pfam" id="PF11663">
    <property type="entry name" value="Toxin_YhaV"/>
    <property type="match status" value="1"/>
</dbReference>
<dbReference type="GO" id="GO:0004540">
    <property type="term" value="F:RNA nuclease activity"/>
    <property type="evidence" value="ECO:0007669"/>
    <property type="project" value="InterPro"/>
</dbReference>
<evidence type="ECO:0000313" key="1">
    <source>
        <dbReference type="EMBL" id="SET71166.1"/>
    </source>
</evidence>
<accession>A0A1I0GJP0</accession>
<sequence>MSDSEMLVINGWTIYAHPFFLDQLEELIQKVESLKAKDPKGYKKKNATKRLAAINKLAFENIPQDPTMDKYRQGDTLGGEYKHWFRDKFYQQYRLFFRYHKEAKIIIYAWVNDDKTLRAYDSKTDAYKVFAGMLDDGNPPDDWDELLKAAKKEQARLDKAIKKEG</sequence>
<proteinExistence type="predicted"/>
<protein>
    <submittedName>
        <fullName evidence="1">Toxin YhaV</fullName>
    </submittedName>
</protein>
<dbReference type="OrthoDB" id="515905at2"/>
<keyword evidence="2" id="KW-1185">Reference proteome</keyword>
<organism evidence="1 2">
    <name type="scientific">Thalassotalea agarivorans</name>
    <name type="common">Thalassomonas agarivorans</name>
    <dbReference type="NCBI Taxonomy" id="349064"/>
    <lineage>
        <taxon>Bacteria</taxon>
        <taxon>Pseudomonadati</taxon>
        <taxon>Pseudomonadota</taxon>
        <taxon>Gammaproteobacteria</taxon>
        <taxon>Alteromonadales</taxon>
        <taxon>Colwelliaceae</taxon>
        <taxon>Thalassotalea</taxon>
    </lineage>
</organism>
<dbReference type="STRING" id="349064.SAMN05660429_02467"/>
<dbReference type="GO" id="GO:0110001">
    <property type="term" value="C:toxin-antitoxin complex"/>
    <property type="evidence" value="ECO:0007669"/>
    <property type="project" value="InterPro"/>
</dbReference>
<dbReference type="InterPro" id="IPR021679">
    <property type="entry name" value="Toxin_endonuclease_YhaV"/>
</dbReference>
<name>A0A1I0GJP0_THASX</name>
<evidence type="ECO:0000313" key="2">
    <source>
        <dbReference type="Proteomes" id="UP000199308"/>
    </source>
</evidence>
<dbReference type="AlphaFoldDB" id="A0A1I0GJP0"/>
<gene>
    <name evidence="1" type="ORF">SAMN05660429_02467</name>
</gene>